<organism evidence="2 3">
    <name type="scientific">Candidatus Woesebacteria bacterium GW2011_GWA2_40_7</name>
    <dbReference type="NCBI Taxonomy" id="1618562"/>
    <lineage>
        <taxon>Bacteria</taxon>
        <taxon>Candidatus Woeseibacteriota</taxon>
    </lineage>
</organism>
<sequence>MDDKTLNKLAGREKRALVIFVVGLFGFVLICNVIANILDNWGMIITWVSNLPIGR</sequence>
<gene>
    <name evidence="2" type="ORF">UU16_C0011G0012</name>
</gene>
<proteinExistence type="predicted"/>
<dbReference type="Proteomes" id="UP000034013">
    <property type="component" value="Unassembled WGS sequence"/>
</dbReference>
<comment type="caution">
    <text evidence="2">The sequence shown here is derived from an EMBL/GenBank/DDBJ whole genome shotgun (WGS) entry which is preliminary data.</text>
</comment>
<keyword evidence="1" id="KW-0472">Membrane</keyword>
<reference evidence="2 3" key="1">
    <citation type="journal article" date="2015" name="Nature">
        <title>rRNA introns, odd ribosomes, and small enigmatic genomes across a large radiation of phyla.</title>
        <authorList>
            <person name="Brown C.T."/>
            <person name="Hug L.A."/>
            <person name="Thomas B.C."/>
            <person name="Sharon I."/>
            <person name="Castelle C.J."/>
            <person name="Singh A."/>
            <person name="Wilkins M.J."/>
            <person name="Williams K.H."/>
            <person name="Banfield J.F."/>
        </authorList>
    </citation>
    <scope>NUCLEOTIDE SEQUENCE [LARGE SCALE GENOMIC DNA]</scope>
</reference>
<evidence type="ECO:0000313" key="2">
    <source>
        <dbReference type="EMBL" id="KKR73891.1"/>
    </source>
</evidence>
<evidence type="ECO:0000256" key="1">
    <source>
        <dbReference type="SAM" id="Phobius"/>
    </source>
</evidence>
<keyword evidence="1" id="KW-1133">Transmembrane helix</keyword>
<dbReference type="EMBL" id="LBZO01000011">
    <property type="protein sequence ID" value="KKR73891.1"/>
    <property type="molecule type" value="Genomic_DNA"/>
</dbReference>
<keyword evidence="1" id="KW-0812">Transmembrane</keyword>
<dbReference type="AlphaFoldDB" id="A0A0G0TGC2"/>
<evidence type="ECO:0000313" key="3">
    <source>
        <dbReference type="Proteomes" id="UP000034013"/>
    </source>
</evidence>
<name>A0A0G0TGC2_9BACT</name>
<feature type="transmembrane region" description="Helical" evidence="1">
    <location>
        <begin position="16"/>
        <end position="38"/>
    </location>
</feature>
<accession>A0A0G0TGC2</accession>
<protein>
    <submittedName>
        <fullName evidence="2">Uncharacterized protein</fullName>
    </submittedName>
</protein>